<dbReference type="InterPro" id="IPR044246">
    <property type="entry name" value="ZFP3-like"/>
</dbReference>
<dbReference type="PROSITE" id="PS00028">
    <property type="entry name" value="ZINC_FINGER_C2H2_1"/>
    <property type="match status" value="1"/>
</dbReference>
<dbReference type="PANTHER" id="PTHR47287">
    <property type="entry name" value="C2H2 AND C2HC ZINC FINGERS SUPERFAMILY PROTEIN"/>
    <property type="match status" value="1"/>
</dbReference>
<dbReference type="Pfam" id="PF13912">
    <property type="entry name" value="zf-C2H2_6"/>
    <property type="match status" value="1"/>
</dbReference>
<reference evidence="8 9" key="1">
    <citation type="submission" date="2019-01" db="EMBL/GenBank/DDBJ databases">
        <title>Sequencing of cultivated peanut Arachis hypogaea provides insights into genome evolution and oil improvement.</title>
        <authorList>
            <person name="Chen X."/>
        </authorList>
    </citation>
    <scope>NUCLEOTIDE SEQUENCE [LARGE SCALE GENOMIC DNA]</scope>
    <source>
        <strain evidence="9">cv. Fuhuasheng</strain>
        <tissue evidence="8">Leaves</tissue>
    </source>
</reference>
<dbReference type="InterPro" id="IPR036236">
    <property type="entry name" value="Znf_C2H2_sf"/>
</dbReference>
<keyword evidence="9" id="KW-1185">Reference proteome</keyword>
<dbReference type="AlphaFoldDB" id="A0A444Y0H9"/>
<proteinExistence type="predicted"/>
<dbReference type="EMBL" id="SDMP01000018">
    <property type="protein sequence ID" value="RYQ95430.1"/>
    <property type="molecule type" value="Genomic_DNA"/>
</dbReference>
<sequence length="362" mass="41325">MSEIFHAGGDVVSRNLKRKLEEPPAADHDSEVLLSLSLGRNNNNMESGDSSSNFTFKSLKTAENQTKQERLFPCKFCNKKFASSQALGGHQNAHKRERVLSKMDKMFNRGTFALDASHQLCAYPTTMTNYLPYRGSNSIPLYQGAHMHHHILHMPCTMPGFRLGSSSYGNQGLHNIPLNSRHHGHHPDAGFGFGVTQLPSSREVAAHTQNRGGLLRELREREEARIVHRHCRRPGTRRRRRCREKRTKYHRAPCRCCRTDSFERRECREPGTTRGRRGVVAPSRCVARHHRHLTAIAMETERRRSSCRNLGVRPVIEEDRDEGGAVNASWWLPSPLPRFLWSKSPLMEKTPLRSRASISRQS</sequence>
<evidence type="ECO:0000256" key="2">
    <source>
        <dbReference type="ARBA" id="ARBA00022723"/>
    </source>
</evidence>
<evidence type="ECO:0000256" key="5">
    <source>
        <dbReference type="ARBA" id="ARBA00023242"/>
    </source>
</evidence>
<evidence type="ECO:0000256" key="3">
    <source>
        <dbReference type="ARBA" id="ARBA00022771"/>
    </source>
</evidence>
<evidence type="ECO:0000256" key="6">
    <source>
        <dbReference type="PROSITE-ProRule" id="PRU00042"/>
    </source>
</evidence>
<evidence type="ECO:0000259" key="7">
    <source>
        <dbReference type="PROSITE" id="PS50157"/>
    </source>
</evidence>
<gene>
    <name evidence="8" type="ORF">Ahy_B08g090712</name>
</gene>
<dbReference type="PANTHER" id="PTHR47287:SF15">
    <property type="entry name" value="ZINC FINGER PROTEIN 3-LIKE"/>
    <property type="match status" value="1"/>
</dbReference>
<dbReference type="GO" id="GO:0009788">
    <property type="term" value="P:negative regulation of abscisic acid-activated signaling pathway"/>
    <property type="evidence" value="ECO:0007669"/>
    <property type="project" value="InterPro"/>
</dbReference>
<dbReference type="Gene3D" id="3.30.160.60">
    <property type="entry name" value="Classic Zinc Finger"/>
    <property type="match status" value="1"/>
</dbReference>
<comment type="subcellular location">
    <subcellularLocation>
        <location evidence="1">Nucleus</location>
    </subcellularLocation>
</comment>
<keyword evidence="2" id="KW-0479">Metal-binding</keyword>
<comment type="caution">
    <text evidence="8">The sequence shown here is derived from an EMBL/GenBank/DDBJ whole genome shotgun (WGS) entry which is preliminary data.</text>
</comment>
<evidence type="ECO:0000313" key="8">
    <source>
        <dbReference type="EMBL" id="RYQ95430.1"/>
    </source>
</evidence>
<keyword evidence="3 6" id="KW-0863">Zinc-finger</keyword>
<evidence type="ECO:0000256" key="1">
    <source>
        <dbReference type="ARBA" id="ARBA00004123"/>
    </source>
</evidence>
<dbReference type="SUPFAM" id="SSF57667">
    <property type="entry name" value="beta-beta-alpha zinc fingers"/>
    <property type="match status" value="1"/>
</dbReference>
<feature type="domain" description="C2H2-type" evidence="7">
    <location>
        <begin position="72"/>
        <end position="99"/>
    </location>
</feature>
<keyword evidence="5" id="KW-0539">Nucleus</keyword>
<organism evidence="8 9">
    <name type="scientific">Arachis hypogaea</name>
    <name type="common">Peanut</name>
    <dbReference type="NCBI Taxonomy" id="3818"/>
    <lineage>
        <taxon>Eukaryota</taxon>
        <taxon>Viridiplantae</taxon>
        <taxon>Streptophyta</taxon>
        <taxon>Embryophyta</taxon>
        <taxon>Tracheophyta</taxon>
        <taxon>Spermatophyta</taxon>
        <taxon>Magnoliopsida</taxon>
        <taxon>eudicotyledons</taxon>
        <taxon>Gunneridae</taxon>
        <taxon>Pentapetalae</taxon>
        <taxon>rosids</taxon>
        <taxon>fabids</taxon>
        <taxon>Fabales</taxon>
        <taxon>Fabaceae</taxon>
        <taxon>Papilionoideae</taxon>
        <taxon>50 kb inversion clade</taxon>
        <taxon>dalbergioids sensu lato</taxon>
        <taxon>Dalbergieae</taxon>
        <taxon>Pterocarpus clade</taxon>
        <taxon>Arachis</taxon>
    </lineage>
</organism>
<dbReference type="PROSITE" id="PS50157">
    <property type="entry name" value="ZINC_FINGER_C2H2_2"/>
    <property type="match status" value="1"/>
</dbReference>
<dbReference type="GO" id="GO:0005634">
    <property type="term" value="C:nucleus"/>
    <property type="evidence" value="ECO:0007669"/>
    <property type="project" value="UniProtKB-SubCell"/>
</dbReference>
<accession>A0A444Y0H9</accession>
<dbReference type="InterPro" id="IPR013087">
    <property type="entry name" value="Znf_C2H2_type"/>
</dbReference>
<name>A0A444Y0H9_ARAHY</name>
<evidence type="ECO:0000313" key="9">
    <source>
        <dbReference type="Proteomes" id="UP000289738"/>
    </source>
</evidence>
<keyword evidence="4" id="KW-0862">Zinc</keyword>
<evidence type="ECO:0000256" key="4">
    <source>
        <dbReference type="ARBA" id="ARBA00022833"/>
    </source>
</evidence>
<dbReference type="GO" id="GO:0008270">
    <property type="term" value="F:zinc ion binding"/>
    <property type="evidence" value="ECO:0007669"/>
    <property type="project" value="UniProtKB-KW"/>
</dbReference>
<protein>
    <recommendedName>
        <fullName evidence="7">C2H2-type domain-containing protein</fullName>
    </recommendedName>
</protein>
<dbReference type="Proteomes" id="UP000289738">
    <property type="component" value="Chromosome B08"/>
</dbReference>